<reference evidence="1 2" key="1">
    <citation type="submission" date="2018-03" db="EMBL/GenBank/DDBJ databases">
        <title>Genomic Encyclopedia of Type Strains, Phase III (KMG-III): the genomes of soil and plant-associated and newly described type strains.</title>
        <authorList>
            <person name="Whitman W."/>
        </authorList>
    </citation>
    <scope>NUCLEOTIDE SEQUENCE [LARGE SCALE GENOMIC DNA]</scope>
    <source>
        <strain evidence="1 2">CGMCC 1.9313</strain>
    </source>
</reference>
<organism evidence="1 2">
    <name type="scientific">Arcticibacter pallidicorallinus</name>
    <dbReference type="NCBI Taxonomy" id="1259464"/>
    <lineage>
        <taxon>Bacteria</taxon>
        <taxon>Pseudomonadati</taxon>
        <taxon>Bacteroidota</taxon>
        <taxon>Sphingobacteriia</taxon>
        <taxon>Sphingobacteriales</taxon>
        <taxon>Sphingobacteriaceae</taxon>
        <taxon>Arcticibacter</taxon>
    </lineage>
</organism>
<gene>
    <name evidence="1" type="ORF">B0I27_10357</name>
</gene>
<dbReference type="RefSeq" id="WP_106292201.1">
    <property type="nucleotide sequence ID" value="NZ_PVTH01000003.1"/>
</dbReference>
<keyword evidence="2" id="KW-1185">Reference proteome</keyword>
<evidence type="ECO:0000313" key="1">
    <source>
        <dbReference type="EMBL" id="PRY53592.1"/>
    </source>
</evidence>
<dbReference type="EMBL" id="PVTH01000003">
    <property type="protein sequence ID" value="PRY53592.1"/>
    <property type="molecule type" value="Genomic_DNA"/>
</dbReference>
<dbReference type="AlphaFoldDB" id="A0A2T0U6T3"/>
<name>A0A2T0U6T3_9SPHI</name>
<accession>A0A2T0U6T3</accession>
<sequence>MISNVPFLDRAVKGCFFHSYQIIDAGRGMDNLPFLRRNQWMTGRFQENILYQMTGIYEELFGLGRGAKIYFCEANIPKHLP</sequence>
<protein>
    <submittedName>
        <fullName evidence="1">Uncharacterized protein</fullName>
    </submittedName>
</protein>
<proteinExistence type="predicted"/>
<evidence type="ECO:0000313" key="2">
    <source>
        <dbReference type="Proteomes" id="UP000238034"/>
    </source>
</evidence>
<comment type="caution">
    <text evidence="1">The sequence shown here is derived from an EMBL/GenBank/DDBJ whole genome shotgun (WGS) entry which is preliminary data.</text>
</comment>
<dbReference type="Proteomes" id="UP000238034">
    <property type="component" value="Unassembled WGS sequence"/>
</dbReference>